<dbReference type="InterPro" id="IPR037401">
    <property type="entry name" value="SnoaL-like"/>
</dbReference>
<dbReference type="Proteomes" id="UP000702544">
    <property type="component" value="Unassembled WGS sequence"/>
</dbReference>
<evidence type="ECO:0000259" key="1">
    <source>
        <dbReference type="Pfam" id="PF13474"/>
    </source>
</evidence>
<gene>
    <name evidence="2" type="ORF">GWO12_02585</name>
</gene>
<feature type="domain" description="SnoaL-like" evidence="1">
    <location>
        <begin position="20"/>
        <end position="131"/>
    </location>
</feature>
<reference evidence="2 3" key="1">
    <citation type="submission" date="2020-01" db="EMBL/GenBank/DDBJ databases">
        <title>Genomes assembled from Gulf of Kutch pelagic sediment metagenomes.</title>
        <authorList>
            <person name="Chandrashekar M."/>
            <person name="Mahajan M.S."/>
            <person name="Dave K.J."/>
            <person name="Vatsa P."/>
            <person name="Nathani N.M."/>
        </authorList>
    </citation>
    <scope>NUCLEOTIDE SEQUENCE [LARGE SCALE GENOMIC DNA]</scope>
    <source>
        <strain evidence="2">KS3-K002</strain>
    </source>
</reference>
<sequence length="137" mass="16252">MKMTDNEQARLLDRHEAHVRAWNDFDLGALGEIYDSSCLIFDSIPPPVFKNLQDFLEHVTPVLQTYNAFKLRTYDHNIRVDERRDDRIGWITSRYDVEVRRGNGVHRKSGRWTEIYEKRVDTWKLIHLHSSDDPVEG</sequence>
<accession>A0AAE5CCC4</accession>
<name>A0AAE5CCC4_9BACT</name>
<dbReference type="InterPro" id="IPR032710">
    <property type="entry name" value="NTF2-like_dom_sf"/>
</dbReference>
<dbReference type="Pfam" id="PF13474">
    <property type="entry name" value="SnoaL_3"/>
    <property type="match status" value="1"/>
</dbReference>
<dbReference type="Gene3D" id="3.10.450.50">
    <property type="match status" value="1"/>
</dbReference>
<organism evidence="2 3">
    <name type="scientific">Candidatus Kutchimonas denitrificans</name>
    <dbReference type="NCBI Taxonomy" id="3056748"/>
    <lineage>
        <taxon>Bacteria</taxon>
        <taxon>Pseudomonadati</taxon>
        <taxon>Gemmatimonadota</taxon>
        <taxon>Gemmatimonadia</taxon>
        <taxon>Candidatus Palauibacterales</taxon>
        <taxon>Candidatus Palauibacteraceae</taxon>
        <taxon>Candidatus Kutchimonas</taxon>
    </lineage>
</organism>
<evidence type="ECO:0000313" key="2">
    <source>
        <dbReference type="EMBL" id="NIR73994.1"/>
    </source>
</evidence>
<evidence type="ECO:0000313" key="3">
    <source>
        <dbReference type="Proteomes" id="UP000702544"/>
    </source>
</evidence>
<dbReference type="AlphaFoldDB" id="A0AAE5CCC4"/>
<proteinExistence type="predicted"/>
<comment type="caution">
    <text evidence="2">The sequence shown here is derived from an EMBL/GenBank/DDBJ whole genome shotgun (WGS) entry which is preliminary data.</text>
</comment>
<protein>
    <submittedName>
        <fullName evidence="2">Nuclear transport factor 2 family protein</fullName>
    </submittedName>
</protein>
<dbReference type="EMBL" id="JAACAK010000018">
    <property type="protein sequence ID" value="NIR73994.1"/>
    <property type="molecule type" value="Genomic_DNA"/>
</dbReference>
<dbReference type="SUPFAM" id="SSF54427">
    <property type="entry name" value="NTF2-like"/>
    <property type="match status" value="1"/>
</dbReference>